<feature type="domain" description="EamA" evidence="8">
    <location>
        <begin position="9"/>
        <end position="135"/>
    </location>
</feature>
<dbReference type="Proteomes" id="UP000278962">
    <property type="component" value="Unassembled WGS sequence"/>
</dbReference>
<dbReference type="RefSeq" id="WP_170179179.1">
    <property type="nucleotide sequence ID" value="NZ_RBIL01000001.1"/>
</dbReference>
<keyword evidence="4 7" id="KW-1133">Transmembrane helix</keyword>
<evidence type="ECO:0000256" key="2">
    <source>
        <dbReference type="ARBA" id="ARBA00007362"/>
    </source>
</evidence>
<dbReference type="SUPFAM" id="SSF103481">
    <property type="entry name" value="Multidrug resistance efflux transporter EmrE"/>
    <property type="match status" value="2"/>
</dbReference>
<evidence type="ECO:0000256" key="4">
    <source>
        <dbReference type="ARBA" id="ARBA00022989"/>
    </source>
</evidence>
<evidence type="ECO:0000256" key="6">
    <source>
        <dbReference type="SAM" id="MobiDB-lite"/>
    </source>
</evidence>
<dbReference type="PANTHER" id="PTHR32322:SF2">
    <property type="entry name" value="EAMA DOMAIN-CONTAINING PROTEIN"/>
    <property type="match status" value="1"/>
</dbReference>
<evidence type="ECO:0000256" key="1">
    <source>
        <dbReference type="ARBA" id="ARBA00004141"/>
    </source>
</evidence>
<dbReference type="InterPro" id="IPR050638">
    <property type="entry name" value="AA-Vitamin_Transporters"/>
</dbReference>
<feature type="transmembrane region" description="Helical" evidence="7">
    <location>
        <begin position="176"/>
        <end position="194"/>
    </location>
</feature>
<dbReference type="Pfam" id="PF00892">
    <property type="entry name" value="EamA"/>
    <property type="match status" value="2"/>
</dbReference>
<dbReference type="AlphaFoldDB" id="A0A660LFA0"/>
<reference evidence="9 10" key="1">
    <citation type="submission" date="2018-10" db="EMBL/GenBank/DDBJ databases">
        <title>Genomic Encyclopedia of Archaeal and Bacterial Type Strains, Phase II (KMG-II): from individual species to whole genera.</title>
        <authorList>
            <person name="Goeker M."/>
        </authorList>
    </citation>
    <scope>NUCLEOTIDE SEQUENCE [LARGE SCALE GENOMIC DNA]</scope>
    <source>
        <strain evidence="9 10">DSM 14954</strain>
    </source>
</reference>
<protein>
    <submittedName>
        <fullName evidence="9">Drug/metabolite transporter (DMT)-like permease</fullName>
    </submittedName>
</protein>
<evidence type="ECO:0000256" key="3">
    <source>
        <dbReference type="ARBA" id="ARBA00022692"/>
    </source>
</evidence>
<feature type="domain" description="EamA" evidence="8">
    <location>
        <begin position="147"/>
        <end position="279"/>
    </location>
</feature>
<dbReference type="EMBL" id="RBIL01000001">
    <property type="protein sequence ID" value="RKQ93762.1"/>
    <property type="molecule type" value="Genomic_DNA"/>
</dbReference>
<dbReference type="PANTHER" id="PTHR32322">
    <property type="entry name" value="INNER MEMBRANE TRANSPORTER"/>
    <property type="match status" value="1"/>
</dbReference>
<evidence type="ECO:0000256" key="7">
    <source>
        <dbReference type="SAM" id="Phobius"/>
    </source>
</evidence>
<keyword evidence="10" id="KW-1185">Reference proteome</keyword>
<feature type="transmembrane region" description="Helical" evidence="7">
    <location>
        <begin position="206"/>
        <end position="228"/>
    </location>
</feature>
<evidence type="ECO:0000313" key="10">
    <source>
        <dbReference type="Proteomes" id="UP000278962"/>
    </source>
</evidence>
<feature type="transmembrane region" description="Helical" evidence="7">
    <location>
        <begin position="35"/>
        <end position="55"/>
    </location>
</feature>
<name>A0A660LFA0_9ACTN</name>
<sequence>MQLVRRHSALFALVAAGLLWGLTVPLSKVALDWLPGGWLTVVRFAAAAPLLALVSRRDLRRAFTPKILFAGAIGYGVVVILQNAGIHATSVSHAALIIGAVPALVALISAATGKGSAGPLAWVGFALALAGVGIVAGGGGGGATLGGDALMLASSVVSATFVVVQSQLLRGQNPIAMTAVQMFAGALAGVPNAIVEGVPAAPASLAPVAALLALILAGTLLPFALFAWGQSRVAPQLAGAFLNLEPLVGAATGALAFGDPFGPVQLLGGLVILSGIALSTAPKRKPVALAVTDRRHEGRTHRTHPVRSAARRDASHLPHTEGPRGGSYVSSSNPPPSH</sequence>
<feature type="region of interest" description="Disordered" evidence="6">
    <location>
        <begin position="289"/>
        <end position="338"/>
    </location>
</feature>
<feature type="compositionally biased region" description="Basic and acidic residues" evidence="6">
    <location>
        <begin position="310"/>
        <end position="322"/>
    </location>
</feature>
<evidence type="ECO:0000313" key="9">
    <source>
        <dbReference type="EMBL" id="RKQ93762.1"/>
    </source>
</evidence>
<gene>
    <name evidence="9" type="ORF">C8N24_3633</name>
</gene>
<dbReference type="InterPro" id="IPR000620">
    <property type="entry name" value="EamA_dom"/>
</dbReference>
<accession>A0A660LFA0</accession>
<organism evidence="9 10">
    <name type="scientific">Solirubrobacter pauli</name>
    <dbReference type="NCBI Taxonomy" id="166793"/>
    <lineage>
        <taxon>Bacteria</taxon>
        <taxon>Bacillati</taxon>
        <taxon>Actinomycetota</taxon>
        <taxon>Thermoleophilia</taxon>
        <taxon>Solirubrobacterales</taxon>
        <taxon>Solirubrobacteraceae</taxon>
        <taxon>Solirubrobacter</taxon>
    </lineage>
</organism>
<feature type="transmembrane region" description="Helical" evidence="7">
    <location>
        <begin position="145"/>
        <end position="164"/>
    </location>
</feature>
<comment type="subcellular location">
    <subcellularLocation>
        <location evidence="1">Membrane</location>
        <topology evidence="1">Multi-pass membrane protein</topology>
    </subcellularLocation>
</comment>
<feature type="transmembrane region" description="Helical" evidence="7">
    <location>
        <begin position="67"/>
        <end position="88"/>
    </location>
</feature>
<evidence type="ECO:0000256" key="5">
    <source>
        <dbReference type="ARBA" id="ARBA00023136"/>
    </source>
</evidence>
<dbReference type="GO" id="GO:0016020">
    <property type="term" value="C:membrane"/>
    <property type="evidence" value="ECO:0007669"/>
    <property type="project" value="UniProtKB-SubCell"/>
</dbReference>
<keyword evidence="5 7" id="KW-0472">Membrane</keyword>
<proteinExistence type="inferred from homology"/>
<feature type="transmembrane region" description="Helical" evidence="7">
    <location>
        <begin position="94"/>
        <end position="113"/>
    </location>
</feature>
<comment type="caution">
    <text evidence="9">The sequence shown here is derived from an EMBL/GenBank/DDBJ whole genome shotgun (WGS) entry which is preliminary data.</text>
</comment>
<feature type="transmembrane region" description="Helical" evidence="7">
    <location>
        <begin position="120"/>
        <end position="139"/>
    </location>
</feature>
<keyword evidence="3 7" id="KW-0812">Transmembrane</keyword>
<dbReference type="InterPro" id="IPR037185">
    <property type="entry name" value="EmrE-like"/>
</dbReference>
<evidence type="ECO:0000259" key="8">
    <source>
        <dbReference type="Pfam" id="PF00892"/>
    </source>
</evidence>
<comment type="similarity">
    <text evidence="2">Belongs to the EamA transporter family.</text>
</comment>